<evidence type="ECO:0000313" key="2">
    <source>
        <dbReference type="EnsemblMetazoa" id="XP_019754662.1"/>
    </source>
</evidence>
<dbReference type="KEGG" id="dpa:109533710"/>
<evidence type="ECO:0000313" key="3">
    <source>
        <dbReference type="Proteomes" id="UP000019118"/>
    </source>
</evidence>
<dbReference type="HOGENOM" id="CLU_2135998_0_0_1"/>
<keyword evidence="3" id="KW-1185">Reference proteome</keyword>
<protein>
    <submittedName>
        <fullName evidence="1 2">Uncharacterized protein</fullName>
    </submittedName>
</protein>
<dbReference type="AlphaFoldDB" id="N6UNU5"/>
<sequence length="113" mass="13719">MRLLRALERELESFCEVKVNVLETYFEVRNVHLKISLTVMQDKVVKLCLPKLIQDGLLKIRYLYQHERTLKLKLKIGLGTRRKDWKRKKLLYRFQIEEHSKNKFSLIPYVNVF</sequence>
<name>N6UNU5_DENPD</name>
<feature type="non-terminal residue" evidence="1">
    <location>
        <position position="1"/>
    </location>
</feature>
<dbReference type="Proteomes" id="UP000019118">
    <property type="component" value="Unassembled WGS sequence"/>
</dbReference>
<evidence type="ECO:0000313" key="1">
    <source>
        <dbReference type="EMBL" id="ENN80407.1"/>
    </source>
</evidence>
<dbReference type="EMBL" id="KB740544">
    <property type="protein sequence ID" value="ENN80407.1"/>
    <property type="molecule type" value="Genomic_DNA"/>
</dbReference>
<reference evidence="2" key="2">
    <citation type="submission" date="2024-08" db="UniProtKB">
        <authorList>
            <consortium name="EnsemblMetazoa"/>
        </authorList>
    </citation>
    <scope>IDENTIFICATION</scope>
</reference>
<proteinExistence type="predicted"/>
<accession>N6UNU5</accession>
<gene>
    <name evidence="2" type="primary">109533710</name>
    <name evidence="1" type="ORF">YQE_03156</name>
</gene>
<organism evidence="1">
    <name type="scientific">Dendroctonus ponderosae</name>
    <name type="common">Mountain pine beetle</name>
    <dbReference type="NCBI Taxonomy" id="77166"/>
    <lineage>
        <taxon>Eukaryota</taxon>
        <taxon>Metazoa</taxon>
        <taxon>Ecdysozoa</taxon>
        <taxon>Arthropoda</taxon>
        <taxon>Hexapoda</taxon>
        <taxon>Insecta</taxon>
        <taxon>Pterygota</taxon>
        <taxon>Neoptera</taxon>
        <taxon>Endopterygota</taxon>
        <taxon>Coleoptera</taxon>
        <taxon>Polyphaga</taxon>
        <taxon>Cucujiformia</taxon>
        <taxon>Curculionidae</taxon>
        <taxon>Scolytinae</taxon>
        <taxon>Dendroctonus</taxon>
    </lineage>
</organism>
<dbReference type="EnsemblMetazoa" id="XM_019899103.1">
    <property type="protein sequence ID" value="XP_019754662.1"/>
    <property type="gene ID" value="LOC109533710"/>
</dbReference>
<reference evidence="1 3" key="1">
    <citation type="journal article" date="2013" name="Genome Biol.">
        <title>Draft genome of the mountain pine beetle, Dendroctonus ponderosae Hopkins, a major forest pest.</title>
        <authorList>
            <person name="Keeling C.I."/>
            <person name="Yuen M.M."/>
            <person name="Liao N.Y."/>
            <person name="Docking T.R."/>
            <person name="Chan S.K."/>
            <person name="Taylor G.A."/>
            <person name="Palmquist D.L."/>
            <person name="Jackman S.D."/>
            <person name="Nguyen A."/>
            <person name="Li M."/>
            <person name="Henderson H."/>
            <person name="Janes J.K."/>
            <person name="Zhao Y."/>
            <person name="Pandoh P."/>
            <person name="Moore R."/>
            <person name="Sperling F.A."/>
            <person name="Huber D.P."/>
            <person name="Birol I."/>
            <person name="Jones S.J."/>
            <person name="Bohlmann J."/>
        </authorList>
    </citation>
    <scope>NUCLEOTIDE SEQUENCE</scope>
</reference>